<accession>D5AD07</accession>
<evidence type="ECO:0000313" key="1">
    <source>
        <dbReference type="EMBL" id="ADE77426.1"/>
    </source>
</evidence>
<sequence length="119" mass="12862">MDLNGEHNSFEMKYGSLFYGPVASVCMISGRKISSSSSARATTPISSILARATTPISSIYFASENRLTFTGWFSGVWSARSGSGQKKTFDGAPLYSPVFPSNLTDVCAFPICSFYKGKE</sequence>
<proteinExistence type="evidence at transcript level"/>
<reference evidence="1" key="1">
    <citation type="submission" date="2010-04" db="EMBL/GenBank/DDBJ databases">
        <authorList>
            <person name="Reid K.E."/>
            <person name="Liao N."/>
            <person name="Chan S."/>
            <person name="Docking R."/>
            <person name="Taylor G."/>
            <person name="Moore R."/>
            <person name="Mayo M."/>
            <person name="Munro S."/>
            <person name="King J."/>
            <person name="Yanchuk A."/>
            <person name="Holt R."/>
            <person name="Jones S."/>
            <person name="Marra M."/>
            <person name="Ritland C.E."/>
            <person name="Ritland K."/>
            <person name="Bohlmann J."/>
        </authorList>
    </citation>
    <scope>NUCLEOTIDE SEQUENCE</scope>
    <source>
        <tissue evidence="1">Bud</tissue>
    </source>
</reference>
<dbReference type="EMBL" id="BT124153">
    <property type="protein sequence ID" value="ADE77426.1"/>
    <property type="molecule type" value="mRNA"/>
</dbReference>
<dbReference type="AlphaFoldDB" id="D5AD07"/>
<name>D5AD07_PICSI</name>
<protein>
    <submittedName>
        <fullName evidence="1">Uncharacterized protein</fullName>
    </submittedName>
</protein>
<organism evidence="1">
    <name type="scientific">Picea sitchensis</name>
    <name type="common">Sitka spruce</name>
    <name type="synonym">Pinus sitchensis</name>
    <dbReference type="NCBI Taxonomy" id="3332"/>
    <lineage>
        <taxon>Eukaryota</taxon>
        <taxon>Viridiplantae</taxon>
        <taxon>Streptophyta</taxon>
        <taxon>Embryophyta</taxon>
        <taxon>Tracheophyta</taxon>
        <taxon>Spermatophyta</taxon>
        <taxon>Pinopsida</taxon>
        <taxon>Pinidae</taxon>
        <taxon>Conifers I</taxon>
        <taxon>Pinales</taxon>
        <taxon>Pinaceae</taxon>
        <taxon>Picea</taxon>
    </lineage>
</organism>